<accession>E4Z3R4</accession>
<dbReference type="EMBL" id="FN657058">
    <property type="protein sequence ID" value="CBY42342.1"/>
    <property type="molecule type" value="Genomic_DNA"/>
</dbReference>
<feature type="non-terminal residue" evidence="1">
    <location>
        <position position="1"/>
    </location>
</feature>
<protein>
    <submittedName>
        <fullName evidence="1">Uncharacterized protein</fullName>
    </submittedName>
</protein>
<gene>
    <name evidence="1" type="ORF">GSOID_T00026023001</name>
</gene>
<reference evidence="1" key="1">
    <citation type="journal article" date="2010" name="Science">
        <title>Plasticity of animal genome architecture unmasked by rapid evolution of a pelagic tunicate.</title>
        <authorList>
            <person name="Denoeud F."/>
            <person name="Henriet S."/>
            <person name="Mungpakdee S."/>
            <person name="Aury J.M."/>
            <person name="Da Silva C."/>
            <person name="Brinkmann H."/>
            <person name="Mikhaleva J."/>
            <person name="Olsen L.C."/>
            <person name="Jubin C."/>
            <person name="Canestro C."/>
            <person name="Bouquet J.M."/>
            <person name="Danks G."/>
            <person name="Poulain J."/>
            <person name="Campsteijn C."/>
            <person name="Adamski M."/>
            <person name="Cross I."/>
            <person name="Yadetie F."/>
            <person name="Muffato M."/>
            <person name="Louis A."/>
            <person name="Butcher S."/>
            <person name="Tsagkogeorga G."/>
            <person name="Konrad A."/>
            <person name="Singh S."/>
            <person name="Jensen M.F."/>
            <person name="Cong E.H."/>
            <person name="Eikeseth-Otteraa H."/>
            <person name="Noel B."/>
            <person name="Anthouard V."/>
            <person name="Porcel B.M."/>
            <person name="Kachouri-Lafond R."/>
            <person name="Nishino A."/>
            <person name="Ugolini M."/>
            <person name="Chourrout P."/>
            <person name="Nishida H."/>
            <person name="Aasland R."/>
            <person name="Huzurbazar S."/>
            <person name="Westhof E."/>
            <person name="Delsuc F."/>
            <person name="Lehrach H."/>
            <person name="Reinhardt R."/>
            <person name="Weissenbach J."/>
            <person name="Roy S.W."/>
            <person name="Artiguenave F."/>
            <person name="Postlethwait J.H."/>
            <person name="Manak J.R."/>
            <person name="Thompson E.M."/>
            <person name="Jaillon O."/>
            <person name="Du Pasquier L."/>
            <person name="Boudinot P."/>
            <person name="Liberles D.A."/>
            <person name="Volff J.N."/>
            <person name="Philippe H."/>
            <person name="Lenhard B."/>
            <person name="Roest Crollius H."/>
            <person name="Wincker P."/>
            <person name="Chourrout D."/>
        </authorList>
    </citation>
    <scope>NUCLEOTIDE SEQUENCE [LARGE SCALE GENOMIC DNA]</scope>
</reference>
<name>E4Z3R4_OIKDI</name>
<sequence>DLYFAVVVDVNDMGNCVYFQVLFGLHRERS</sequence>
<proteinExistence type="predicted"/>
<dbReference type="AlphaFoldDB" id="E4Z3R4"/>
<evidence type="ECO:0000313" key="1">
    <source>
        <dbReference type="EMBL" id="CBY42342.1"/>
    </source>
</evidence>
<organism evidence="1">
    <name type="scientific">Oikopleura dioica</name>
    <name type="common">Tunicate</name>
    <dbReference type="NCBI Taxonomy" id="34765"/>
    <lineage>
        <taxon>Eukaryota</taxon>
        <taxon>Metazoa</taxon>
        <taxon>Chordata</taxon>
        <taxon>Tunicata</taxon>
        <taxon>Appendicularia</taxon>
        <taxon>Copelata</taxon>
        <taxon>Oikopleuridae</taxon>
        <taxon>Oikopleura</taxon>
    </lineage>
</organism>
<dbReference type="Proteomes" id="UP000011014">
    <property type="component" value="Unassembled WGS sequence"/>
</dbReference>